<name>A0A3Y9C7F8_SALEB</name>
<gene>
    <name evidence="1" type="ORF">AU894_27765</name>
</gene>
<proteinExistence type="predicted"/>
<reference evidence="1" key="1">
    <citation type="submission" date="2018-08" db="EMBL/GenBank/DDBJ databases">
        <authorList>
            <person name="Ashton P.M."/>
            <person name="Dallman T."/>
            <person name="Nair S."/>
            <person name="De Pinna E."/>
            <person name="Peters T."/>
            <person name="Grant K."/>
        </authorList>
    </citation>
    <scope>NUCLEOTIDE SEQUENCE [LARGE SCALE GENOMIC DNA]</scope>
    <source>
        <strain evidence="1">43913</strain>
    </source>
</reference>
<dbReference type="EMBL" id="AAAFYZ010000154">
    <property type="protein sequence ID" value="EAB8479900.1"/>
    <property type="molecule type" value="Genomic_DNA"/>
</dbReference>
<sequence length="71" mass="7859">MVPALWAGAASLFSGGWGLDVSSVLRARVGARRLWRWEVLPVFPDRRGRESAARAGLFRLSTGQTVNRLCF</sequence>
<organism evidence="1">
    <name type="scientific">Salmonella enterica subsp. enterica serovar Java</name>
    <dbReference type="NCBI Taxonomy" id="224729"/>
    <lineage>
        <taxon>Bacteria</taxon>
        <taxon>Pseudomonadati</taxon>
        <taxon>Pseudomonadota</taxon>
        <taxon>Gammaproteobacteria</taxon>
        <taxon>Enterobacterales</taxon>
        <taxon>Enterobacteriaceae</taxon>
        <taxon>Salmonella</taxon>
    </lineage>
</organism>
<dbReference type="AlphaFoldDB" id="A0A3Y9C7F8"/>
<protein>
    <submittedName>
        <fullName evidence="1">Uncharacterized protein</fullName>
    </submittedName>
</protein>
<comment type="caution">
    <text evidence="1">The sequence shown here is derived from an EMBL/GenBank/DDBJ whole genome shotgun (WGS) entry which is preliminary data.</text>
</comment>
<evidence type="ECO:0000313" key="1">
    <source>
        <dbReference type="EMBL" id="EAB8479900.1"/>
    </source>
</evidence>
<dbReference type="Proteomes" id="UP000839644">
    <property type="component" value="Unassembled WGS sequence"/>
</dbReference>
<accession>A0A3Y9C7F8</accession>